<keyword evidence="1" id="KW-0472">Membrane</keyword>
<keyword evidence="3" id="KW-1185">Reference proteome</keyword>
<accession>A6FZZ6</accession>
<keyword evidence="1" id="KW-0812">Transmembrane</keyword>
<proteinExistence type="predicted"/>
<name>A6FZZ6_9BACT</name>
<dbReference type="Proteomes" id="UP000005801">
    <property type="component" value="Unassembled WGS sequence"/>
</dbReference>
<reference evidence="2 3" key="1">
    <citation type="submission" date="2007-06" db="EMBL/GenBank/DDBJ databases">
        <authorList>
            <person name="Shimkets L."/>
            <person name="Ferriera S."/>
            <person name="Johnson J."/>
            <person name="Kravitz S."/>
            <person name="Beeson K."/>
            <person name="Sutton G."/>
            <person name="Rogers Y.-H."/>
            <person name="Friedman R."/>
            <person name="Frazier M."/>
            <person name="Venter J.C."/>
        </authorList>
    </citation>
    <scope>NUCLEOTIDE SEQUENCE [LARGE SCALE GENOMIC DNA]</scope>
    <source>
        <strain evidence="2 3">SIR-1</strain>
    </source>
</reference>
<keyword evidence="1" id="KW-1133">Transmembrane helix</keyword>
<comment type="caution">
    <text evidence="2">The sequence shown here is derived from an EMBL/GenBank/DDBJ whole genome shotgun (WGS) entry which is preliminary data.</text>
</comment>
<organism evidence="2 3">
    <name type="scientific">Plesiocystis pacifica SIR-1</name>
    <dbReference type="NCBI Taxonomy" id="391625"/>
    <lineage>
        <taxon>Bacteria</taxon>
        <taxon>Pseudomonadati</taxon>
        <taxon>Myxococcota</taxon>
        <taxon>Polyangia</taxon>
        <taxon>Nannocystales</taxon>
        <taxon>Nannocystaceae</taxon>
        <taxon>Plesiocystis</taxon>
    </lineage>
</organism>
<evidence type="ECO:0000313" key="3">
    <source>
        <dbReference type="Proteomes" id="UP000005801"/>
    </source>
</evidence>
<sequence>MLGAAAGLGLGDADALLSFLALPLLLLEAEALFFFATDALFFFATDALFFFALAACFVFDALLLIGDVLHALGFEVLELFERDQSRIFS</sequence>
<dbReference type="AlphaFoldDB" id="A6FZZ6"/>
<evidence type="ECO:0000256" key="1">
    <source>
        <dbReference type="SAM" id="Phobius"/>
    </source>
</evidence>
<feature type="transmembrane region" description="Helical" evidence="1">
    <location>
        <begin position="39"/>
        <end position="65"/>
    </location>
</feature>
<dbReference type="EMBL" id="ABCS01000008">
    <property type="protein sequence ID" value="EDM80693.1"/>
    <property type="molecule type" value="Genomic_DNA"/>
</dbReference>
<protein>
    <submittedName>
        <fullName evidence="2">Uncharacterized protein</fullName>
    </submittedName>
</protein>
<evidence type="ECO:0000313" key="2">
    <source>
        <dbReference type="EMBL" id="EDM80693.1"/>
    </source>
</evidence>
<gene>
    <name evidence="2" type="ORF">PPSIR1_12458</name>
</gene>